<organism evidence="4 5">
    <name type="scientific">Candidatus Entotheonella gemina</name>
    <dbReference type="NCBI Taxonomy" id="1429439"/>
    <lineage>
        <taxon>Bacteria</taxon>
        <taxon>Pseudomonadati</taxon>
        <taxon>Nitrospinota/Tectimicrobiota group</taxon>
        <taxon>Candidatus Tectimicrobiota</taxon>
        <taxon>Candidatus Entotheonellia</taxon>
        <taxon>Candidatus Entotheonellales</taxon>
        <taxon>Candidatus Entotheonellaceae</taxon>
        <taxon>Candidatus Entotheonella</taxon>
    </lineage>
</organism>
<evidence type="ECO:0000256" key="1">
    <source>
        <dbReference type="ARBA" id="ARBA00007769"/>
    </source>
</evidence>
<dbReference type="PATRIC" id="fig|1429439.4.peg.4185"/>
<evidence type="ECO:0000259" key="3">
    <source>
        <dbReference type="SMART" id="SM01329"/>
    </source>
</evidence>
<dbReference type="InterPro" id="IPR024084">
    <property type="entry name" value="IsoPropMal-DH-like_dom"/>
</dbReference>
<feature type="non-terminal residue" evidence="4">
    <location>
        <position position="1"/>
    </location>
</feature>
<accession>W4M476</accession>
<dbReference type="PANTHER" id="PTHR11835:SF34">
    <property type="entry name" value="ISOCITRATE DEHYDROGENASE [NAD] SUBUNIT ALPHA, MITOCHONDRIAL"/>
    <property type="match status" value="1"/>
</dbReference>
<dbReference type="PANTHER" id="PTHR11835">
    <property type="entry name" value="DECARBOXYLATING DEHYDROGENASES-ISOCITRATE, ISOPROPYLMALATE, TARTRATE"/>
    <property type="match status" value="1"/>
</dbReference>
<dbReference type="GO" id="GO:0051287">
    <property type="term" value="F:NAD binding"/>
    <property type="evidence" value="ECO:0007669"/>
    <property type="project" value="InterPro"/>
</dbReference>
<dbReference type="InterPro" id="IPR019818">
    <property type="entry name" value="IsoCit/isopropylmalate_DH_CS"/>
</dbReference>
<evidence type="ECO:0000313" key="5">
    <source>
        <dbReference type="Proteomes" id="UP000019140"/>
    </source>
</evidence>
<comment type="caution">
    <text evidence="4">The sequence shown here is derived from an EMBL/GenBank/DDBJ whole genome shotgun (WGS) entry which is preliminary data.</text>
</comment>
<dbReference type="SUPFAM" id="SSF53659">
    <property type="entry name" value="Isocitrate/Isopropylmalate dehydrogenase-like"/>
    <property type="match status" value="1"/>
</dbReference>
<dbReference type="Proteomes" id="UP000019140">
    <property type="component" value="Unassembled WGS sequence"/>
</dbReference>
<comment type="similarity">
    <text evidence="1">Belongs to the isocitrate and isopropylmalate dehydrogenases family.</text>
</comment>
<proteinExistence type="inferred from homology"/>
<evidence type="ECO:0000313" key="4">
    <source>
        <dbReference type="EMBL" id="ETX05154.1"/>
    </source>
</evidence>
<protein>
    <recommendedName>
        <fullName evidence="3">Isopropylmalate dehydrogenase-like domain-containing protein</fullName>
    </recommendedName>
</protein>
<dbReference type="GO" id="GO:0006099">
    <property type="term" value="P:tricarboxylic acid cycle"/>
    <property type="evidence" value="ECO:0007669"/>
    <property type="project" value="TreeGrafter"/>
</dbReference>
<dbReference type="Pfam" id="PF00180">
    <property type="entry name" value="Iso_dh"/>
    <property type="match status" value="1"/>
</dbReference>
<name>W4M476_9BACT</name>
<dbReference type="HOGENOM" id="CLU_1177513_0_0_7"/>
<reference evidence="4 5" key="1">
    <citation type="journal article" date="2014" name="Nature">
        <title>An environmental bacterial taxon with a large and distinct metabolic repertoire.</title>
        <authorList>
            <person name="Wilson M.C."/>
            <person name="Mori T."/>
            <person name="Ruckert C."/>
            <person name="Uria A.R."/>
            <person name="Helf M.J."/>
            <person name="Takada K."/>
            <person name="Gernert C."/>
            <person name="Steffens U.A."/>
            <person name="Heycke N."/>
            <person name="Schmitt S."/>
            <person name="Rinke C."/>
            <person name="Helfrich E.J."/>
            <person name="Brachmann A.O."/>
            <person name="Gurgui C."/>
            <person name="Wakimoto T."/>
            <person name="Kracht M."/>
            <person name="Crusemann M."/>
            <person name="Hentschel U."/>
            <person name="Abe I."/>
            <person name="Matsunaga S."/>
            <person name="Kalinowski J."/>
            <person name="Takeyama H."/>
            <person name="Piel J."/>
        </authorList>
    </citation>
    <scope>NUCLEOTIDE SEQUENCE [LARGE SCALE GENOMIC DNA]</scope>
    <source>
        <strain evidence="5">TSY2</strain>
    </source>
</reference>
<dbReference type="PROSITE" id="PS00470">
    <property type="entry name" value="IDH_IMDH"/>
    <property type="match status" value="1"/>
</dbReference>
<dbReference type="Gene3D" id="3.40.718.10">
    <property type="entry name" value="Isopropylmalate Dehydrogenase"/>
    <property type="match status" value="1"/>
</dbReference>
<feature type="domain" description="Isopropylmalate dehydrogenase-like" evidence="3">
    <location>
        <begin position="2"/>
        <end position="260"/>
    </location>
</feature>
<dbReference type="GO" id="GO:0006102">
    <property type="term" value="P:isocitrate metabolic process"/>
    <property type="evidence" value="ECO:0007669"/>
    <property type="project" value="TreeGrafter"/>
</dbReference>
<dbReference type="AlphaFoldDB" id="W4M476"/>
<sequence>NPMECGIPGCKSPLANPEGIDFIILRENLEDLAIGSGGDLELLRPIELHSWRTGKAIADMGPGQFSLKVITEAGTERIARFAFELARQRRDEGKPGKVTCATKHNLIPEADGLFRDVTIRVAASYPDVTFDTFIIDDFARRLIAEPHAFDVVVLPSLYGDIFSDAAGGVIGGLGLCPSGVYGDHYAYFEPIHGSAPDIMGKHVINPTATLRTAGMMLTYLGLPEVAQRLEQAIERVYADGQSLTPDQGGTASTQQFCDAVADYL</sequence>
<dbReference type="EMBL" id="AZHX01001030">
    <property type="protein sequence ID" value="ETX05154.1"/>
    <property type="molecule type" value="Genomic_DNA"/>
</dbReference>
<keyword evidence="2" id="KW-0560">Oxidoreductase</keyword>
<keyword evidence="5" id="KW-1185">Reference proteome</keyword>
<dbReference type="GO" id="GO:0000287">
    <property type="term" value="F:magnesium ion binding"/>
    <property type="evidence" value="ECO:0007669"/>
    <property type="project" value="InterPro"/>
</dbReference>
<dbReference type="GO" id="GO:0004449">
    <property type="term" value="F:isocitrate dehydrogenase (NAD+) activity"/>
    <property type="evidence" value="ECO:0007669"/>
    <property type="project" value="TreeGrafter"/>
</dbReference>
<evidence type="ECO:0000256" key="2">
    <source>
        <dbReference type="ARBA" id="ARBA00023002"/>
    </source>
</evidence>
<dbReference type="SMART" id="SM01329">
    <property type="entry name" value="Iso_dh"/>
    <property type="match status" value="1"/>
</dbReference>
<gene>
    <name evidence="4" type="ORF">ETSY2_24660</name>
</gene>